<feature type="region of interest" description="Disordered" evidence="2">
    <location>
        <begin position="819"/>
        <end position="869"/>
    </location>
</feature>
<keyword evidence="1" id="KW-0175">Coiled coil</keyword>
<dbReference type="Proteomes" id="UP000593567">
    <property type="component" value="Unassembled WGS sequence"/>
</dbReference>
<feature type="coiled-coil region" evidence="1">
    <location>
        <begin position="574"/>
        <end position="608"/>
    </location>
</feature>
<reference evidence="3" key="1">
    <citation type="submission" date="2020-06" db="EMBL/GenBank/DDBJ databases">
        <title>Draft genome of Bugula neritina, a colonial animal packing powerful symbionts and potential medicines.</title>
        <authorList>
            <person name="Rayko M."/>
        </authorList>
    </citation>
    <scope>NUCLEOTIDE SEQUENCE [LARGE SCALE GENOMIC DNA]</scope>
    <source>
        <strain evidence="3">Kwan_BN1</strain>
    </source>
</reference>
<comment type="caution">
    <text evidence="3">The sequence shown here is derived from an EMBL/GenBank/DDBJ whole genome shotgun (WGS) entry which is preliminary data.</text>
</comment>
<evidence type="ECO:0000313" key="4">
    <source>
        <dbReference type="Proteomes" id="UP000593567"/>
    </source>
</evidence>
<organism evidence="3 4">
    <name type="scientific">Bugula neritina</name>
    <name type="common">Brown bryozoan</name>
    <name type="synonym">Sertularia neritina</name>
    <dbReference type="NCBI Taxonomy" id="10212"/>
    <lineage>
        <taxon>Eukaryota</taxon>
        <taxon>Metazoa</taxon>
        <taxon>Spiralia</taxon>
        <taxon>Lophotrochozoa</taxon>
        <taxon>Bryozoa</taxon>
        <taxon>Gymnolaemata</taxon>
        <taxon>Cheilostomatida</taxon>
        <taxon>Flustrina</taxon>
        <taxon>Buguloidea</taxon>
        <taxon>Bugulidae</taxon>
        <taxon>Bugula</taxon>
    </lineage>
</organism>
<gene>
    <name evidence="3" type="ORF">EB796_015009</name>
</gene>
<accession>A0A7J7JM42</accession>
<feature type="coiled-coil region" evidence="1">
    <location>
        <begin position="157"/>
        <end position="268"/>
    </location>
</feature>
<dbReference type="AlphaFoldDB" id="A0A7J7JM42"/>
<dbReference type="OrthoDB" id="10072101at2759"/>
<sequence length="869" mass="99668">MILMDLMEERRQLREGTSFTESEQQTLLQEGICYKWHIKGRSYEEEGVSCTQEDIVVSLLADLQQLQTQEANNLSKDIQPKAAPSLREILSLQQKARANGWHDNVAAVILTTDNMADSGDPQQEVLNAVTQKYDALRDKLILEGLFNQVGEAEWSALNEKEKQQKLLEIKMQEKRLKAEGKLDEAKQLMRDLIDSEQGINSVRADQERLLKDRAELLKKRLQSKSGDQEKTNQELEEIEEKLKRTSVLDNLEYELEAEKDRLLALFNAQKDDATADRVKQLEMAKLRRQQRLLKREGELDEVSALMHLAMKNEQNRLAGLGSDREMQMELARRRLAARRERVAAGVSADQESSTDVAAKVQDKVLQAVEKKHSAELNILLELLTAAEDLDSLEQINHSSNVKLRKALEELEVQTRTLLDVCKNHTGDSSKEKTELLRQLKRAVLYHLTVCISTCYVITVTLRATHGDQLQEYTPERIQEVSAAILARVQESQDSEAADVNSLVLSEGDEELERLADAYNTATDNSQYNNIVTTLFSILDDESKWTGKQLQDTIEERFEQEKQTLLDSINSGDGMIQKDGEMVDARAELEKLEAEHAAQKNAFDAQMKKQNEMMMARRKAHRQARFEDTSNFARQLLEESEANKVLHATAEQEDKDNQGDLMRERLAKRRAARVMKEEIERQEELERASAKNIFHKPTMAMKRERTVIQISEEHNQKELSKLINEKQHADTHMSKEQQKQEEMIRAKREQRKQRQHSEVEAIFSMGERQKTMFEQFSAENREKQMNLLKDRIARIQNEKTMTGALSRKSTAFEHLMPDTSAAGASKNEQMNAVAASLQKKYDGKSQGMKEGRSSLDGDDFYRPRERIGTM</sequence>
<protein>
    <submittedName>
        <fullName evidence="3">Uncharacterized protein</fullName>
    </submittedName>
</protein>
<name>A0A7J7JM42_BUGNE</name>
<evidence type="ECO:0000256" key="1">
    <source>
        <dbReference type="SAM" id="Coils"/>
    </source>
</evidence>
<feature type="compositionally biased region" description="Basic and acidic residues" evidence="2">
    <location>
        <begin position="838"/>
        <end position="869"/>
    </location>
</feature>
<evidence type="ECO:0000313" key="3">
    <source>
        <dbReference type="EMBL" id="KAF6026684.1"/>
    </source>
</evidence>
<evidence type="ECO:0000256" key="2">
    <source>
        <dbReference type="SAM" id="MobiDB-lite"/>
    </source>
</evidence>
<proteinExistence type="predicted"/>
<keyword evidence="4" id="KW-1185">Reference proteome</keyword>
<dbReference type="EMBL" id="VXIV02002225">
    <property type="protein sequence ID" value="KAF6026684.1"/>
    <property type="molecule type" value="Genomic_DNA"/>
</dbReference>